<evidence type="ECO:0000313" key="4">
    <source>
        <dbReference type="Proteomes" id="UP000005707"/>
    </source>
</evidence>
<dbReference type="eggNOG" id="COG2273">
    <property type="taxonomic scope" value="Bacteria"/>
</dbReference>
<dbReference type="GO" id="GO:0005975">
    <property type="term" value="P:carbohydrate metabolic process"/>
    <property type="evidence" value="ECO:0007669"/>
    <property type="project" value="InterPro"/>
</dbReference>
<dbReference type="RefSeq" id="WP_008825455.1">
    <property type="nucleotide sequence ID" value="NZ_AFNU02000009.1"/>
</dbReference>
<keyword evidence="3" id="KW-0378">Hydrolase</keyword>
<evidence type="ECO:0000313" key="3">
    <source>
        <dbReference type="EMBL" id="ERJ11606.1"/>
    </source>
</evidence>
<keyword evidence="3" id="KW-0326">Glycosidase</keyword>
<evidence type="ECO:0000256" key="1">
    <source>
        <dbReference type="ARBA" id="ARBA00006865"/>
    </source>
</evidence>
<accession>U2E9U0</accession>
<keyword evidence="4" id="KW-1185">Reference proteome</keyword>
<evidence type="ECO:0000259" key="2">
    <source>
        <dbReference type="PROSITE" id="PS51762"/>
    </source>
</evidence>
<dbReference type="OrthoDB" id="9801077at2"/>
<dbReference type="AlphaFoldDB" id="U2E9U0"/>
<dbReference type="InterPro" id="IPR013320">
    <property type="entry name" value="ConA-like_dom_sf"/>
</dbReference>
<sequence length="249" mass="29118">MEGSYSLVWEDQFDYEGKPDPNKWHLETGGHGFGNAEKQYYTDCIENAYVKEGKLTIVAKKEDYKNNNYTSAKLSTNGIDSWQYGRFEIKAKLPKGQGTWPAIWMLSDAFKGGRRWPLCGEIDIMEHVGRDQDKIHFSLHSEKYNHNKKTQLTDFHHIEGVSETFKIYTVEWTPEYIRFLVDNTPYKTFYKAENNCNNDTDEVCWPFDQPFYLILNIALGGFLGGRIDDAIFPQKLEVDYVRIYQKNDE</sequence>
<name>U2E9U0_9MOLU</name>
<dbReference type="InParanoid" id="U2E9U0"/>
<dbReference type="GO" id="GO:0042973">
    <property type="term" value="F:glucan endo-1,3-beta-D-glucosidase activity"/>
    <property type="evidence" value="ECO:0007669"/>
    <property type="project" value="UniProtKB-EC"/>
</dbReference>
<dbReference type="STRING" id="1033810.HLPCO_002307"/>
<dbReference type="Pfam" id="PF00722">
    <property type="entry name" value="Glyco_hydro_16"/>
    <property type="match status" value="1"/>
</dbReference>
<proteinExistence type="inferred from homology"/>
<feature type="domain" description="GH16" evidence="2">
    <location>
        <begin position="13"/>
        <end position="249"/>
    </location>
</feature>
<dbReference type="EMBL" id="AFNU02000009">
    <property type="protein sequence ID" value="ERJ11606.1"/>
    <property type="molecule type" value="Genomic_DNA"/>
</dbReference>
<dbReference type="CDD" id="cd08023">
    <property type="entry name" value="GH16_laminarinase_like"/>
    <property type="match status" value="1"/>
</dbReference>
<dbReference type="Gene3D" id="2.60.120.200">
    <property type="match status" value="1"/>
</dbReference>
<dbReference type="InterPro" id="IPR050546">
    <property type="entry name" value="Glycosyl_Hydrlase_16"/>
</dbReference>
<dbReference type="Proteomes" id="UP000005707">
    <property type="component" value="Unassembled WGS sequence"/>
</dbReference>
<dbReference type="SUPFAM" id="SSF49899">
    <property type="entry name" value="Concanavalin A-like lectins/glucanases"/>
    <property type="match status" value="1"/>
</dbReference>
<dbReference type="InterPro" id="IPR000757">
    <property type="entry name" value="Beta-glucanase-like"/>
</dbReference>
<dbReference type="PANTHER" id="PTHR10963:SF55">
    <property type="entry name" value="GLYCOSIDE HYDROLASE FAMILY 16 PROTEIN"/>
    <property type="match status" value="1"/>
</dbReference>
<dbReference type="PROSITE" id="PS51762">
    <property type="entry name" value="GH16_2"/>
    <property type="match status" value="1"/>
</dbReference>
<gene>
    <name evidence="3" type="ORF">HLPCO_002307</name>
</gene>
<comment type="similarity">
    <text evidence="1">Belongs to the glycosyl hydrolase 16 family.</text>
</comment>
<dbReference type="EC" id="3.2.1.39" evidence="3"/>
<organism evidence="3 4">
    <name type="scientific">Haloplasma contractile SSD-17B</name>
    <dbReference type="NCBI Taxonomy" id="1033810"/>
    <lineage>
        <taxon>Bacteria</taxon>
        <taxon>Bacillati</taxon>
        <taxon>Mycoplasmatota</taxon>
        <taxon>Mollicutes</taxon>
        <taxon>Haloplasmatales</taxon>
        <taxon>Haloplasmataceae</taxon>
        <taxon>Haloplasma</taxon>
    </lineage>
</organism>
<reference evidence="3 4" key="1">
    <citation type="journal article" date="2011" name="J. Bacteriol.">
        <title>Genome sequence of Haloplasma contractile, an unusual contractile bacterium from a deep-sea anoxic brine lake.</title>
        <authorList>
            <person name="Antunes A."/>
            <person name="Alam I."/>
            <person name="El Dorry H."/>
            <person name="Siam R."/>
            <person name="Robertson A."/>
            <person name="Bajic V.B."/>
            <person name="Stingl U."/>
        </authorList>
    </citation>
    <scope>NUCLEOTIDE SEQUENCE [LARGE SCALE GENOMIC DNA]</scope>
    <source>
        <strain evidence="3 4">SSD-17B</strain>
    </source>
</reference>
<reference evidence="3 4" key="2">
    <citation type="journal article" date="2013" name="PLoS ONE">
        <title>INDIGO - INtegrated Data Warehouse of MIcrobial GenOmes with Examples from the Red Sea Extremophiles.</title>
        <authorList>
            <person name="Alam I."/>
            <person name="Antunes A."/>
            <person name="Kamau A.A."/>
            <person name="Ba Alawi W."/>
            <person name="Kalkatawi M."/>
            <person name="Stingl U."/>
            <person name="Bajic V.B."/>
        </authorList>
    </citation>
    <scope>NUCLEOTIDE SEQUENCE [LARGE SCALE GENOMIC DNA]</scope>
    <source>
        <strain evidence="3 4">SSD-17B</strain>
    </source>
</reference>
<comment type="caution">
    <text evidence="3">The sequence shown here is derived from an EMBL/GenBank/DDBJ whole genome shotgun (WGS) entry which is preliminary data.</text>
</comment>
<protein>
    <submittedName>
        <fullName evidence="3">Glucan endo-13-beta-D-glucosidase protein</fullName>
        <ecNumber evidence="3">3.2.1.39</ecNumber>
    </submittedName>
</protein>
<dbReference type="PANTHER" id="PTHR10963">
    <property type="entry name" value="GLYCOSYL HYDROLASE-RELATED"/>
    <property type="match status" value="1"/>
</dbReference>